<dbReference type="STRING" id="745531.A0A0C3S9S9"/>
<dbReference type="SUPFAM" id="SSF69065">
    <property type="entry name" value="RNase III domain-like"/>
    <property type="match status" value="2"/>
</dbReference>
<evidence type="ECO:0008006" key="18">
    <source>
        <dbReference type="Google" id="ProtNLM"/>
    </source>
</evidence>
<dbReference type="GO" id="GO:0005634">
    <property type="term" value="C:nucleus"/>
    <property type="evidence" value="ECO:0007669"/>
    <property type="project" value="TreeGrafter"/>
</dbReference>
<dbReference type="CDD" id="cd00593">
    <property type="entry name" value="RIBOc"/>
    <property type="match status" value="2"/>
</dbReference>
<dbReference type="Pfam" id="PF04851">
    <property type="entry name" value="ResIII"/>
    <property type="match status" value="1"/>
</dbReference>
<dbReference type="InterPro" id="IPR001650">
    <property type="entry name" value="Helicase_C-like"/>
</dbReference>
<feature type="domain" description="RNase III" evidence="12">
    <location>
        <begin position="886"/>
        <end position="1015"/>
    </location>
</feature>
<dbReference type="AlphaFoldDB" id="A0A0C3S9S9"/>
<reference evidence="16 17" key="1">
    <citation type="journal article" date="2014" name="PLoS Genet.">
        <title>Analysis of the Phlebiopsis gigantea genome, transcriptome and secretome provides insight into its pioneer colonization strategies of wood.</title>
        <authorList>
            <person name="Hori C."/>
            <person name="Ishida T."/>
            <person name="Igarashi K."/>
            <person name="Samejima M."/>
            <person name="Suzuki H."/>
            <person name="Master E."/>
            <person name="Ferreira P."/>
            <person name="Ruiz-Duenas F.J."/>
            <person name="Held B."/>
            <person name="Canessa P."/>
            <person name="Larrondo L.F."/>
            <person name="Schmoll M."/>
            <person name="Druzhinina I.S."/>
            <person name="Kubicek C.P."/>
            <person name="Gaskell J.A."/>
            <person name="Kersten P."/>
            <person name="St John F."/>
            <person name="Glasner J."/>
            <person name="Sabat G."/>
            <person name="Splinter BonDurant S."/>
            <person name="Syed K."/>
            <person name="Yadav J."/>
            <person name="Mgbeahuruike A.C."/>
            <person name="Kovalchuk A."/>
            <person name="Asiegbu F.O."/>
            <person name="Lackner G."/>
            <person name="Hoffmeister D."/>
            <person name="Rencoret J."/>
            <person name="Gutierrez A."/>
            <person name="Sun H."/>
            <person name="Lindquist E."/>
            <person name="Barry K."/>
            <person name="Riley R."/>
            <person name="Grigoriev I.V."/>
            <person name="Henrissat B."/>
            <person name="Kues U."/>
            <person name="Berka R.M."/>
            <person name="Martinez A.T."/>
            <person name="Covert S.F."/>
            <person name="Blanchette R.A."/>
            <person name="Cullen D."/>
        </authorList>
    </citation>
    <scope>NUCLEOTIDE SEQUENCE [LARGE SCALE GENOMIC DNA]</scope>
    <source>
        <strain evidence="16 17">11061_1 CR5-6</strain>
    </source>
</reference>
<dbReference type="Pfam" id="PF03368">
    <property type="entry name" value="Dicer_dimer"/>
    <property type="match status" value="1"/>
</dbReference>
<accession>A0A0C3S9S9</accession>
<keyword evidence="2" id="KW-0479">Metal-binding</keyword>
<dbReference type="GO" id="GO:0004525">
    <property type="term" value="F:ribonuclease III activity"/>
    <property type="evidence" value="ECO:0007669"/>
    <property type="project" value="InterPro"/>
</dbReference>
<keyword evidence="11" id="KW-0694">RNA-binding</keyword>
<evidence type="ECO:0000256" key="4">
    <source>
        <dbReference type="ARBA" id="ARBA00022741"/>
    </source>
</evidence>
<keyword evidence="3" id="KW-0677">Repeat</keyword>
<feature type="domain" description="Dicer dsRNA-binding fold" evidence="15">
    <location>
        <begin position="533"/>
        <end position="644"/>
    </location>
</feature>
<keyword evidence="17" id="KW-1185">Reference proteome</keyword>
<keyword evidence="10" id="KW-0464">Manganese</keyword>
<sequence length="1273" mass="144801">MKHEVERNSRKICWFLAPTVTLIEQQKDAIRAVCPGPVGLISGASAPDQWKDAALWSKILSDHRVMVSTPQILLDALRHGYILMGRDISLLVFDEAHHATSKHPYNEIMRGFYHCLPPREGRDLNDITRPFILGLTASPIYGGNIGKAFREIEGNLDCVIRSSRLNRQELSTFVHRPEFRYVLFASPTEPVPSRMLFNLKVVTQSMRIENDPYVIDLRSQLARLPAGEQRNRVDQRLSKTLHKEDTFSHKGLRDFERTAADICTELGPWAADWYIVSILELARQESSLHTGVMASWQDREKRYLLSLISRVQIHPISYSPDDIQAGLSDKVREFLRCLRSEERDSRTQEDPFSCIVFVTRRDAVLTLAKIISSFPDMEARFQVGCLLGQSQSFKRHAFLDISRALLKDDPTETLKAFRSQEKNVLVATAVAEEGLDIQACGTVIRFNPPENMVAWAQSRGRARKRRSTFLVMLGNDPDAADKLRQWQELEQEMIRLYTDPTRVLEPPEDNDIEEDPIEFIHEKTGAKLTLDSAMSHLSHFCSVLPQTSHGVQGPIFDLDPPEYESGWHSDVPRSGIAPYTGPWGATCTLPRQVPLELRKRHTSRVYGTKRSARNHAAFFAYHALFRAGLLNDHLLPLTSEIKKDLDGSVKLLLRNIEKRAGLTNSSVQYDPWQTRDEAETWFYNEVAIEGLPRLFMFTRRQLQPLERDELPTLYVPGQGKLSVDILSAGEEVEEKDVIVAAKEYTKRMFSTLHEKRLAPDSLDFCYVFLPMEEGKDEAEWRTRRQWQEERLSASPGTRSEAADFRERYPEVEVTYPLLVVQAFPRRANFLAPLESAEDGLSDAYPFLLHPRYATIELVGLDDVQYAFLLPSVLRFVSIASAVHTMRSTLFESSPALSSIPFSLLKTAVTAPVSQEPVNYQRLETLGDTVLKFIVSSLLHAQYPLWHEGYLAKRKDHAVNNNKLATEAIRLHMEKWLIRDSFKKKKQKKKQTEQLSTKMLADVVESLIGAAYEHGGFDLAIESAKLFGLGISNWMTIPDCVDKSLSRVEDLNDLPRELELVEGMLEYKFSRRTLLVEALTHASYTGDIETQSYERLEFLGDAVLDMIVTDFLYHAPGKNYTPGHMHIRKEALVNSHLLAFICMNTSIDIDATMPAWNNREGIVLNKDTQRIHLYRCLLHSSPRVLEDLAVAFSRWEKSGAAIQRALQRDSIYPWAALTSLQAPKFISDMLESLLGAIFLDSHGSLDVVRGVLGRLGIMRIMDRIVADDTDVLHP</sequence>
<dbReference type="InterPro" id="IPR014001">
    <property type="entry name" value="Helicase_ATP-bd"/>
</dbReference>
<dbReference type="GO" id="GO:0003723">
    <property type="term" value="F:RNA binding"/>
    <property type="evidence" value="ECO:0007669"/>
    <property type="project" value="UniProtKB-UniRule"/>
</dbReference>
<dbReference type="GO" id="GO:0005737">
    <property type="term" value="C:cytoplasm"/>
    <property type="evidence" value="ECO:0007669"/>
    <property type="project" value="TreeGrafter"/>
</dbReference>
<dbReference type="InterPro" id="IPR036389">
    <property type="entry name" value="RNase_III_sf"/>
</dbReference>
<dbReference type="PROSITE" id="PS51194">
    <property type="entry name" value="HELICASE_CTER"/>
    <property type="match status" value="1"/>
</dbReference>
<organism evidence="16 17">
    <name type="scientific">Phlebiopsis gigantea (strain 11061_1 CR5-6)</name>
    <name type="common">White-rot fungus</name>
    <name type="synonym">Peniophora gigantea</name>
    <dbReference type="NCBI Taxonomy" id="745531"/>
    <lineage>
        <taxon>Eukaryota</taxon>
        <taxon>Fungi</taxon>
        <taxon>Dikarya</taxon>
        <taxon>Basidiomycota</taxon>
        <taxon>Agaricomycotina</taxon>
        <taxon>Agaricomycetes</taxon>
        <taxon>Polyporales</taxon>
        <taxon>Phanerochaetaceae</taxon>
        <taxon>Phlebiopsis</taxon>
    </lineage>
</organism>
<dbReference type="InterPro" id="IPR038248">
    <property type="entry name" value="Dicer_dimer_sf"/>
</dbReference>
<name>A0A0C3S9S9_PHLG1</name>
<evidence type="ECO:0000259" key="13">
    <source>
        <dbReference type="PROSITE" id="PS51192"/>
    </source>
</evidence>
<dbReference type="SMART" id="SM00490">
    <property type="entry name" value="HELICc"/>
    <property type="match status" value="1"/>
</dbReference>
<dbReference type="Pfam" id="PF00271">
    <property type="entry name" value="Helicase_C"/>
    <property type="match status" value="1"/>
</dbReference>
<evidence type="ECO:0000259" key="14">
    <source>
        <dbReference type="PROSITE" id="PS51194"/>
    </source>
</evidence>
<dbReference type="PROSITE" id="PS51327">
    <property type="entry name" value="DICER_DSRBF"/>
    <property type="match status" value="1"/>
</dbReference>
<protein>
    <recommendedName>
        <fullName evidence="18">Dicer-like protein 2</fullName>
    </recommendedName>
</protein>
<comment type="cofactor">
    <cofactor evidence="1">
        <name>Mn(2+)</name>
        <dbReference type="ChEBI" id="CHEBI:29035"/>
    </cofactor>
</comment>
<dbReference type="InterPro" id="IPR005034">
    <property type="entry name" value="Dicer_dimerisation"/>
</dbReference>
<dbReference type="InterPro" id="IPR000999">
    <property type="entry name" value="RNase_III_dom"/>
</dbReference>
<dbReference type="SUPFAM" id="SSF52540">
    <property type="entry name" value="P-loop containing nucleoside triphosphate hydrolases"/>
    <property type="match status" value="1"/>
</dbReference>
<dbReference type="EMBL" id="KN840477">
    <property type="protein sequence ID" value="KIP08582.1"/>
    <property type="molecule type" value="Genomic_DNA"/>
</dbReference>
<keyword evidence="7" id="KW-0067">ATP-binding</keyword>
<evidence type="ECO:0000256" key="10">
    <source>
        <dbReference type="ARBA" id="ARBA00023211"/>
    </source>
</evidence>
<feature type="domain" description="RNase III" evidence="12">
    <location>
        <begin position="1057"/>
        <end position="1241"/>
    </location>
</feature>
<evidence type="ECO:0000256" key="3">
    <source>
        <dbReference type="ARBA" id="ARBA00022737"/>
    </source>
</evidence>
<keyword evidence="8" id="KW-0460">Magnesium</keyword>
<dbReference type="Gene3D" id="3.30.160.380">
    <property type="entry name" value="Dicer dimerisation domain"/>
    <property type="match status" value="1"/>
</dbReference>
<proteinExistence type="inferred from homology"/>
<keyword evidence="6" id="KW-0347">Helicase</keyword>
<keyword evidence="4" id="KW-0547">Nucleotide-binding</keyword>
<dbReference type="InterPro" id="IPR006935">
    <property type="entry name" value="Helicase/UvrB_N"/>
</dbReference>
<dbReference type="Pfam" id="PF00636">
    <property type="entry name" value="Ribonuclease_3"/>
    <property type="match status" value="2"/>
</dbReference>
<evidence type="ECO:0000256" key="9">
    <source>
        <dbReference type="ARBA" id="ARBA00023158"/>
    </source>
</evidence>
<dbReference type="PROSITE" id="PS51192">
    <property type="entry name" value="HELICASE_ATP_BIND_1"/>
    <property type="match status" value="1"/>
</dbReference>
<dbReference type="GO" id="GO:0030422">
    <property type="term" value="P:siRNA processing"/>
    <property type="evidence" value="ECO:0007669"/>
    <property type="project" value="TreeGrafter"/>
</dbReference>
<dbReference type="Gene3D" id="1.10.1520.10">
    <property type="entry name" value="Ribonuclease III domain"/>
    <property type="match status" value="2"/>
</dbReference>
<dbReference type="GO" id="GO:0004386">
    <property type="term" value="F:helicase activity"/>
    <property type="evidence" value="ECO:0007669"/>
    <property type="project" value="UniProtKB-KW"/>
</dbReference>
<feature type="non-terminal residue" evidence="16">
    <location>
        <position position="1273"/>
    </location>
</feature>
<evidence type="ECO:0000259" key="15">
    <source>
        <dbReference type="PROSITE" id="PS51327"/>
    </source>
</evidence>
<feature type="domain" description="Helicase ATP-binding" evidence="13">
    <location>
        <begin position="1"/>
        <end position="157"/>
    </location>
</feature>
<comment type="similarity">
    <text evidence="11">Belongs to the helicase family. Dicer subfamily.</text>
</comment>
<feature type="domain" description="Helicase C-terminal" evidence="14">
    <location>
        <begin position="330"/>
        <end position="512"/>
    </location>
</feature>
<dbReference type="PANTHER" id="PTHR14950">
    <property type="entry name" value="DICER-RELATED"/>
    <property type="match status" value="1"/>
</dbReference>
<dbReference type="GO" id="GO:0005524">
    <property type="term" value="F:ATP binding"/>
    <property type="evidence" value="ECO:0007669"/>
    <property type="project" value="UniProtKB-KW"/>
</dbReference>
<dbReference type="PANTHER" id="PTHR14950:SF37">
    <property type="entry name" value="ENDORIBONUCLEASE DICER"/>
    <property type="match status" value="1"/>
</dbReference>
<evidence type="ECO:0000313" key="17">
    <source>
        <dbReference type="Proteomes" id="UP000053257"/>
    </source>
</evidence>
<evidence type="ECO:0000256" key="11">
    <source>
        <dbReference type="PROSITE-ProRule" id="PRU00657"/>
    </source>
</evidence>
<dbReference type="HOGENOM" id="CLU_000907_4_6_1"/>
<evidence type="ECO:0000256" key="2">
    <source>
        <dbReference type="ARBA" id="ARBA00022723"/>
    </source>
</evidence>
<dbReference type="OrthoDB" id="416741at2759"/>
<dbReference type="PROSITE" id="PS00517">
    <property type="entry name" value="RNASE_3_1"/>
    <property type="match status" value="1"/>
</dbReference>
<keyword evidence="5" id="KW-0378">Hydrolase</keyword>
<keyword evidence="9" id="KW-0943">RNA-mediated gene silencing</keyword>
<evidence type="ECO:0000256" key="1">
    <source>
        <dbReference type="ARBA" id="ARBA00001936"/>
    </source>
</evidence>
<evidence type="ECO:0000259" key="12">
    <source>
        <dbReference type="PROSITE" id="PS50142"/>
    </source>
</evidence>
<dbReference type="GO" id="GO:0003677">
    <property type="term" value="F:DNA binding"/>
    <property type="evidence" value="ECO:0007669"/>
    <property type="project" value="InterPro"/>
</dbReference>
<evidence type="ECO:0000313" key="16">
    <source>
        <dbReference type="EMBL" id="KIP08582.1"/>
    </source>
</evidence>
<evidence type="ECO:0000256" key="6">
    <source>
        <dbReference type="ARBA" id="ARBA00022806"/>
    </source>
</evidence>
<gene>
    <name evidence="16" type="ORF">PHLGIDRAFT_87922</name>
</gene>
<evidence type="ECO:0000256" key="7">
    <source>
        <dbReference type="ARBA" id="ARBA00022840"/>
    </source>
</evidence>
<dbReference type="PROSITE" id="PS50142">
    <property type="entry name" value="RNASE_3_2"/>
    <property type="match status" value="2"/>
</dbReference>
<evidence type="ECO:0000256" key="8">
    <source>
        <dbReference type="ARBA" id="ARBA00022842"/>
    </source>
</evidence>
<dbReference type="SMART" id="SM00535">
    <property type="entry name" value="RIBOc"/>
    <property type="match status" value="2"/>
</dbReference>
<dbReference type="GO" id="GO:0046872">
    <property type="term" value="F:metal ion binding"/>
    <property type="evidence" value="ECO:0007669"/>
    <property type="project" value="UniProtKB-KW"/>
</dbReference>
<evidence type="ECO:0000256" key="5">
    <source>
        <dbReference type="ARBA" id="ARBA00022801"/>
    </source>
</evidence>
<dbReference type="Proteomes" id="UP000053257">
    <property type="component" value="Unassembled WGS sequence"/>
</dbReference>
<dbReference type="Gene3D" id="3.40.50.300">
    <property type="entry name" value="P-loop containing nucleotide triphosphate hydrolases"/>
    <property type="match status" value="2"/>
</dbReference>
<dbReference type="InterPro" id="IPR027417">
    <property type="entry name" value="P-loop_NTPase"/>
</dbReference>